<proteinExistence type="inferred from homology"/>
<comment type="similarity">
    <text evidence="5">Belongs to the class I-like SAM-binding methyltransferase superfamily. RsmB/NOP family.</text>
</comment>
<dbReference type="STRING" id="5762.D2UYW4"/>
<feature type="binding site" evidence="5">
    <location>
        <position position="353"/>
    </location>
    <ligand>
        <name>S-adenosyl-L-methionine</name>
        <dbReference type="ChEBI" id="CHEBI:59789"/>
    </ligand>
</feature>
<evidence type="ECO:0000256" key="4">
    <source>
        <dbReference type="ARBA" id="ARBA00022884"/>
    </source>
</evidence>
<dbReference type="OMA" id="MIPPLCF"/>
<keyword evidence="2 5" id="KW-0808">Transferase</keyword>
<dbReference type="VEuPathDB" id="AmoebaDB:NAEGRDRAFT_56581"/>
<keyword evidence="3 5" id="KW-0949">S-adenosyl-L-methionine</keyword>
<evidence type="ECO:0000256" key="2">
    <source>
        <dbReference type="ARBA" id="ARBA00022679"/>
    </source>
</evidence>
<feature type="binding site" evidence="5">
    <location>
        <begin position="268"/>
        <end position="274"/>
    </location>
    <ligand>
        <name>S-adenosyl-L-methionine</name>
        <dbReference type="ChEBI" id="CHEBI:59789"/>
    </ligand>
</feature>
<evidence type="ECO:0000259" key="7">
    <source>
        <dbReference type="PROSITE" id="PS51686"/>
    </source>
</evidence>
<dbReference type="InterPro" id="IPR001678">
    <property type="entry name" value="MeTrfase_RsmB-F_NOP2_dom"/>
</dbReference>
<dbReference type="PRINTS" id="PR02008">
    <property type="entry name" value="RCMTFAMILY"/>
</dbReference>
<accession>D2UYW4</accession>
<keyword evidence="9" id="KW-1185">Reference proteome</keyword>
<dbReference type="InterPro" id="IPR023267">
    <property type="entry name" value="RCMT"/>
</dbReference>
<reference evidence="8 9" key="1">
    <citation type="journal article" date="2010" name="Cell">
        <title>The genome of Naegleria gruberi illuminates early eukaryotic versatility.</title>
        <authorList>
            <person name="Fritz-Laylin L.K."/>
            <person name="Prochnik S.E."/>
            <person name="Ginger M.L."/>
            <person name="Dacks J.B."/>
            <person name="Carpenter M.L."/>
            <person name="Field M.C."/>
            <person name="Kuo A."/>
            <person name="Paredez A."/>
            <person name="Chapman J."/>
            <person name="Pham J."/>
            <person name="Shu S."/>
            <person name="Neupane R."/>
            <person name="Cipriano M."/>
            <person name="Mancuso J."/>
            <person name="Tu H."/>
            <person name="Salamov A."/>
            <person name="Lindquist E."/>
            <person name="Shapiro H."/>
            <person name="Lucas S."/>
            <person name="Grigoriev I.V."/>
            <person name="Cande W.Z."/>
            <person name="Fulton C."/>
            <person name="Rokhsar D.S."/>
            <person name="Dawson S.C."/>
        </authorList>
    </citation>
    <scope>NUCLEOTIDE SEQUENCE [LARGE SCALE GENOMIC DNA]</scope>
    <source>
        <strain evidence="8 9">NEG-M</strain>
    </source>
</reference>
<dbReference type="PROSITE" id="PS51686">
    <property type="entry name" value="SAM_MT_RSMB_NOP"/>
    <property type="match status" value="1"/>
</dbReference>
<feature type="compositionally biased region" description="Polar residues" evidence="6">
    <location>
        <begin position="1"/>
        <end position="12"/>
    </location>
</feature>
<dbReference type="OrthoDB" id="6093671at2759"/>
<evidence type="ECO:0000313" key="9">
    <source>
        <dbReference type="Proteomes" id="UP000006671"/>
    </source>
</evidence>
<dbReference type="InterPro" id="IPR029063">
    <property type="entry name" value="SAM-dependent_MTases_sf"/>
</dbReference>
<dbReference type="KEGG" id="ngr:NAEGRDRAFT_56581"/>
<feature type="active site" description="Nucleophile" evidence="5">
    <location>
        <position position="441"/>
    </location>
</feature>
<evidence type="ECO:0000256" key="1">
    <source>
        <dbReference type="ARBA" id="ARBA00022603"/>
    </source>
</evidence>
<evidence type="ECO:0000313" key="8">
    <source>
        <dbReference type="EMBL" id="EFC50042.1"/>
    </source>
</evidence>
<feature type="binding site" evidence="5">
    <location>
        <position position="296"/>
    </location>
    <ligand>
        <name>S-adenosyl-L-methionine</name>
        <dbReference type="ChEBI" id="CHEBI:59789"/>
    </ligand>
</feature>
<dbReference type="RefSeq" id="XP_002682786.1">
    <property type="nucleotide sequence ID" value="XM_002682740.1"/>
</dbReference>
<dbReference type="Gene3D" id="3.40.50.150">
    <property type="entry name" value="Vaccinia Virus protein VP39"/>
    <property type="match status" value="1"/>
</dbReference>
<organism evidence="9">
    <name type="scientific">Naegleria gruberi</name>
    <name type="common">Amoeba</name>
    <dbReference type="NCBI Taxonomy" id="5762"/>
    <lineage>
        <taxon>Eukaryota</taxon>
        <taxon>Discoba</taxon>
        <taxon>Heterolobosea</taxon>
        <taxon>Tetramitia</taxon>
        <taxon>Eutetramitia</taxon>
        <taxon>Vahlkampfiidae</taxon>
        <taxon>Naegleria</taxon>
    </lineage>
</organism>
<evidence type="ECO:0000256" key="5">
    <source>
        <dbReference type="PROSITE-ProRule" id="PRU01023"/>
    </source>
</evidence>
<feature type="compositionally biased region" description="Basic residues" evidence="6">
    <location>
        <begin position="580"/>
        <end position="593"/>
    </location>
</feature>
<name>D2UYW4_NAEGR</name>
<sequence length="815" mass="93841">MSSEEITSSDNNLLGKRQERSTTTGDEDLENKCECVSVVAENGNDEICQQQKKVKRGYEDIIPENAMFYNYYFNIQQIVKTKEEMDEMIKSFQEPLPTTFRINKSLPLDLIEKIQNKLNEFKLKLNNYIYLEGKILPKEQENDGNTIDIINLNHINQLFYQIHPNISKTKLRKSSENDDDDIQQFDASADNTIVSSDTRVAEGQAVLREFREYLVKLTDIGYISRQELVSMIPPLCFTPQDENSLQVESSDSSEVVNGKLVDGYLDMCSAPGSKSAQMVEYYLNQGDYSKFLICNDIDRKRLGTLFSNLNREPNQFTNNVVISHYNAVTLHQQLSSSSLNGQVLSHIHHILCDAVCSGDGTLRKSRDLWERWTYDHGHHNHATQVSILVSAMQIMLTSFNNENTSLDENTSGETTEEITTENSSLKLIKYDGEYEIVYSTCSLNPIEDEAVVAEAIRKTNYRFELVDLETSLQNINNNIKYLKGINDWKVVDSLGNVVEKFEDIQDTSIEFTIKSGDKSENMPKKEGCKKIQPSMFIKDDIKDMNLQYTMRILPHMNNSGGFYVAKLRLKKINSAEEKTKRQRKLQQKLNKKKANQEKGNNQKQNLKHNIYVRVLPEILNHVFNFYEFKKSIDIDIGNFIIQTTGESKYVKHLQQVDKNNTQSTLESIPTPKKINFISNRYLSNYLRSNYTYNDSLMLKFFNAGNIAFDIDSGKYQITLAGAVSLFDYIEPESKQLIEISKQELKQFLTEGKLVFENDQIKDMKVGGVILYTKLEDANKKIIAVGYKHSFNTIFNKLTKDDTRNTLVKLDYDFYY</sequence>
<dbReference type="EMBL" id="GG738846">
    <property type="protein sequence ID" value="EFC50042.1"/>
    <property type="molecule type" value="Genomic_DNA"/>
</dbReference>
<dbReference type="InParanoid" id="D2UYW4"/>
<feature type="domain" description="SAM-dependent MTase RsmB/NOP-type" evidence="7">
    <location>
        <begin position="159"/>
        <end position="570"/>
    </location>
</feature>
<gene>
    <name evidence="8" type="ORF">NAEGRDRAFT_56581</name>
</gene>
<dbReference type="GeneID" id="8863023"/>
<keyword evidence="4 5" id="KW-0694">RNA-binding</keyword>
<protein>
    <submittedName>
        <fullName evidence="8">Predicted protein</fullName>
    </submittedName>
</protein>
<evidence type="ECO:0000256" key="6">
    <source>
        <dbReference type="SAM" id="MobiDB-lite"/>
    </source>
</evidence>
<dbReference type="InterPro" id="IPR049560">
    <property type="entry name" value="MeTrfase_RsmB-F_NOP2_cat"/>
</dbReference>
<dbReference type="GO" id="GO:0008173">
    <property type="term" value="F:RNA methyltransferase activity"/>
    <property type="evidence" value="ECO:0007669"/>
    <property type="project" value="InterPro"/>
</dbReference>
<dbReference type="Pfam" id="PF01189">
    <property type="entry name" value="Methyltr_RsmB-F"/>
    <property type="match status" value="1"/>
</dbReference>
<feature type="region of interest" description="Disordered" evidence="6">
    <location>
        <begin position="575"/>
        <end position="603"/>
    </location>
</feature>
<feature type="region of interest" description="Disordered" evidence="6">
    <location>
        <begin position="1"/>
        <end position="27"/>
    </location>
</feature>
<dbReference type="AlphaFoldDB" id="D2UYW4"/>
<dbReference type="PANTHER" id="PTHR22808:SF1">
    <property type="entry name" value="RNA CYTOSINE-C(5)-METHYLTRANSFERASE NSUN2-RELATED"/>
    <property type="match status" value="1"/>
</dbReference>
<comment type="caution">
    <text evidence="5">Lacks conserved residue(s) required for the propagation of feature annotation.</text>
</comment>
<keyword evidence="1 5" id="KW-0489">Methyltransferase</keyword>
<dbReference type="GO" id="GO:0001510">
    <property type="term" value="P:RNA methylation"/>
    <property type="evidence" value="ECO:0007669"/>
    <property type="project" value="InterPro"/>
</dbReference>
<dbReference type="eggNOG" id="KOG2198">
    <property type="taxonomic scope" value="Eukaryota"/>
</dbReference>
<dbReference type="PANTHER" id="PTHR22808">
    <property type="entry name" value="NCL1 YEAST -RELATED NOL1/NOP2/FMU SUN DOMAIN-CONTAINING"/>
    <property type="match status" value="1"/>
</dbReference>
<dbReference type="SUPFAM" id="SSF53335">
    <property type="entry name" value="S-adenosyl-L-methionine-dependent methyltransferases"/>
    <property type="match status" value="2"/>
</dbReference>
<dbReference type="GO" id="GO:0003723">
    <property type="term" value="F:RNA binding"/>
    <property type="evidence" value="ECO:0007669"/>
    <property type="project" value="UniProtKB-UniRule"/>
</dbReference>
<evidence type="ECO:0000256" key="3">
    <source>
        <dbReference type="ARBA" id="ARBA00022691"/>
    </source>
</evidence>
<dbReference type="Proteomes" id="UP000006671">
    <property type="component" value="Unassembled WGS sequence"/>
</dbReference>